<dbReference type="AlphaFoldDB" id="G9HRJ8"/>
<evidence type="ECO:0000256" key="1">
    <source>
        <dbReference type="SAM" id="Phobius"/>
    </source>
</evidence>
<keyword evidence="1" id="KW-0812">Transmembrane</keyword>
<evidence type="ECO:0000313" key="2">
    <source>
        <dbReference type="EMBL" id="AEV66709.1"/>
    </source>
</evidence>
<reference evidence="2" key="1">
    <citation type="journal article" date="2012" name="Genome Biol. Evol.">
        <title>The Oxytricha trifallax Mitochondrial Genome.</title>
        <authorList>
            <person name="Swart E.C."/>
            <person name="Nowacki M."/>
            <person name="Shum J."/>
            <person name="Stiles H."/>
            <person name="Higgins B.P."/>
            <person name="Doak T.G."/>
            <person name="Schotanus K."/>
            <person name="Magrini V.J."/>
            <person name="Minx P."/>
            <person name="Mardis E.R."/>
            <person name="Landweber L.F."/>
        </authorList>
    </citation>
    <scope>NUCLEOTIDE SEQUENCE</scope>
</reference>
<keyword evidence="1" id="KW-1133">Transmembrane helix</keyword>
<protein>
    <submittedName>
        <fullName evidence="2">Uncharacterized protein</fullName>
    </submittedName>
</protein>
<geneLocation type="mitochondrion" evidence="2"/>
<sequence>MFFFIITCLQQDFNSIRKNKWISWHECYEKNYIYTPGFFIREIIEQKLTFYSIFNFIWILLLIKFIIKIQIFFY</sequence>
<keyword evidence="2" id="KW-0496">Mitochondrion</keyword>
<name>G9HRJ8_9SPIT</name>
<keyword evidence="1" id="KW-0472">Membrane</keyword>
<accession>G9HRJ8</accession>
<dbReference type="EMBL" id="JN383843">
    <property type="protein sequence ID" value="AEV66709.1"/>
    <property type="molecule type" value="Genomic_DNA"/>
</dbReference>
<proteinExistence type="predicted"/>
<gene>
    <name evidence="2" type="primary">orf597</name>
</gene>
<organism evidence="2">
    <name type="scientific">Oxytricha trifallax</name>
    <dbReference type="NCBI Taxonomy" id="1172189"/>
    <lineage>
        <taxon>Eukaryota</taxon>
        <taxon>Sar</taxon>
        <taxon>Alveolata</taxon>
        <taxon>Ciliophora</taxon>
        <taxon>Intramacronucleata</taxon>
        <taxon>Spirotrichea</taxon>
        <taxon>Stichotrichia</taxon>
        <taxon>Sporadotrichida</taxon>
        <taxon>Oxytrichidae</taxon>
        <taxon>Oxytrichinae</taxon>
        <taxon>Oxytricha</taxon>
    </lineage>
</organism>
<feature type="transmembrane region" description="Helical" evidence="1">
    <location>
        <begin position="48"/>
        <end position="67"/>
    </location>
</feature>